<evidence type="ECO:0000256" key="5">
    <source>
        <dbReference type="SAM" id="Phobius"/>
    </source>
</evidence>
<evidence type="ECO:0000256" key="4">
    <source>
        <dbReference type="ARBA" id="ARBA00023136"/>
    </source>
</evidence>
<dbReference type="EMBL" id="PYLZ01000008">
    <property type="protein sequence ID" value="PSW23482.1"/>
    <property type="molecule type" value="Genomic_DNA"/>
</dbReference>
<dbReference type="InterPro" id="IPR005261">
    <property type="entry name" value="YohK-like"/>
</dbReference>
<dbReference type="GO" id="GO:0016020">
    <property type="term" value="C:membrane"/>
    <property type="evidence" value="ECO:0007669"/>
    <property type="project" value="UniProtKB-SubCell"/>
</dbReference>
<keyword evidence="3 5" id="KW-1133">Transmembrane helix</keyword>
<comment type="subcellular location">
    <subcellularLocation>
        <location evidence="1">Membrane</location>
        <topology evidence="1">Multi-pass membrane protein</topology>
    </subcellularLocation>
</comment>
<dbReference type="InterPro" id="IPR007300">
    <property type="entry name" value="CidB/LrgB"/>
</dbReference>
<keyword evidence="2 5" id="KW-0812">Transmembrane</keyword>
<evidence type="ECO:0000313" key="6">
    <source>
        <dbReference type="EMBL" id="PSW23482.1"/>
    </source>
</evidence>
<proteinExistence type="predicted"/>
<accession>A0A0J8Y025</accession>
<name>A0A0J8Y025_9GAMM</name>
<dbReference type="Proteomes" id="UP000240481">
    <property type="component" value="Unassembled WGS sequence"/>
</dbReference>
<feature type="transmembrane region" description="Helical" evidence="5">
    <location>
        <begin position="140"/>
        <end position="161"/>
    </location>
</feature>
<evidence type="ECO:0000256" key="2">
    <source>
        <dbReference type="ARBA" id="ARBA00022692"/>
    </source>
</evidence>
<comment type="caution">
    <text evidence="6">The sequence shown here is derived from an EMBL/GenBank/DDBJ whole genome shotgun (WGS) entry which is preliminary data.</text>
</comment>
<dbReference type="PANTHER" id="PTHR30249:SF0">
    <property type="entry name" value="PLASTIDAL GLYCOLATE_GLYCERATE TRANSLOCATOR 1, CHLOROPLASTIC"/>
    <property type="match status" value="1"/>
</dbReference>
<protein>
    <submittedName>
        <fullName evidence="6">CidB/LrgB family autolysis modulator</fullName>
    </submittedName>
</protein>
<dbReference type="NCBIfam" id="NF007983">
    <property type="entry name" value="PRK10711.1"/>
    <property type="match status" value="1"/>
</dbReference>
<organism evidence="6 7">
    <name type="scientific">Photobacterium swingsii</name>
    <dbReference type="NCBI Taxonomy" id="680026"/>
    <lineage>
        <taxon>Bacteria</taxon>
        <taxon>Pseudomonadati</taxon>
        <taxon>Pseudomonadota</taxon>
        <taxon>Gammaproteobacteria</taxon>
        <taxon>Vibrionales</taxon>
        <taxon>Vibrionaceae</taxon>
        <taxon>Photobacterium</taxon>
    </lineage>
</organism>
<dbReference type="AlphaFoldDB" id="A0A0J8Y025"/>
<reference evidence="6 7" key="1">
    <citation type="submission" date="2018-01" db="EMBL/GenBank/DDBJ databases">
        <title>Whole genome sequencing of Histamine producing bacteria.</title>
        <authorList>
            <person name="Butler K."/>
        </authorList>
    </citation>
    <scope>NUCLEOTIDE SEQUENCE [LARGE SCALE GENOMIC DNA]</scope>
    <source>
        <strain evidence="6 7">DSM 24669</strain>
    </source>
</reference>
<evidence type="ECO:0000256" key="1">
    <source>
        <dbReference type="ARBA" id="ARBA00004141"/>
    </source>
</evidence>
<dbReference type="NCBIfam" id="TIGR00659">
    <property type="entry name" value="CidB/LrgB family autolysis modulator"/>
    <property type="match status" value="1"/>
</dbReference>
<sequence>MIWLITTLVVFYIARLISKRLQHPIVNPLLICLIIIIPLLMWLNVPYETYFEQNKWLNALLEPAVVALAFPLYEQLSQIRAKWKTIFTVCFIGSVLSMVTGAGIAFALGANVELVASILPKSVTTPIAMAVAEQIGGVPAIAAIMVIIAGLFGAVLGYPLFKLAGIQAPIAKGLTMGTVSHALGTAKAAEENYQEGAFSSLALVICGVMTSILAPVLFPLIAAIFGY</sequence>
<keyword evidence="7" id="KW-1185">Reference proteome</keyword>
<gene>
    <name evidence="6" type="ORF">C9I94_15270</name>
</gene>
<feature type="transmembrane region" description="Helical" evidence="5">
    <location>
        <begin position="56"/>
        <end position="73"/>
    </location>
</feature>
<evidence type="ECO:0000256" key="3">
    <source>
        <dbReference type="ARBA" id="ARBA00022989"/>
    </source>
</evidence>
<feature type="transmembrane region" description="Helical" evidence="5">
    <location>
        <begin position="25"/>
        <end position="44"/>
    </location>
</feature>
<dbReference type="PANTHER" id="PTHR30249">
    <property type="entry name" value="PUTATIVE SEROTONIN TRANSPORTER"/>
    <property type="match status" value="1"/>
</dbReference>
<dbReference type="STRING" id="680026.AB733_08320"/>
<feature type="transmembrane region" description="Helical" evidence="5">
    <location>
        <begin position="85"/>
        <end position="110"/>
    </location>
</feature>
<feature type="transmembrane region" description="Helical" evidence="5">
    <location>
        <begin position="201"/>
        <end position="225"/>
    </location>
</feature>
<evidence type="ECO:0000313" key="7">
    <source>
        <dbReference type="Proteomes" id="UP000240481"/>
    </source>
</evidence>
<keyword evidence="4 5" id="KW-0472">Membrane</keyword>
<dbReference type="OrthoDB" id="9811701at2"/>
<dbReference type="Pfam" id="PF04172">
    <property type="entry name" value="LrgB"/>
    <property type="match status" value="1"/>
</dbReference>